<evidence type="ECO:0000313" key="2">
    <source>
        <dbReference type="EMBL" id="MCW1042415.1"/>
    </source>
</evidence>
<keyword evidence="1" id="KW-0472">Membrane</keyword>
<protein>
    <submittedName>
        <fullName evidence="3">Uncharacterized protein</fullName>
    </submittedName>
</protein>
<evidence type="ECO:0000313" key="3">
    <source>
        <dbReference type="EMBL" id="NGG16434.1"/>
    </source>
</evidence>
<keyword evidence="1" id="KW-1133">Transmembrane helix</keyword>
<dbReference type="AlphaFoldDB" id="A0A6G4MZR5"/>
<organism evidence="3">
    <name type="scientific">Streptococcus anginosus</name>
    <dbReference type="NCBI Taxonomy" id="1328"/>
    <lineage>
        <taxon>Bacteria</taxon>
        <taxon>Bacillati</taxon>
        <taxon>Bacillota</taxon>
        <taxon>Bacilli</taxon>
        <taxon>Lactobacillales</taxon>
        <taxon>Streptococcaceae</taxon>
        <taxon>Streptococcus</taxon>
        <taxon>Streptococcus anginosus group</taxon>
    </lineage>
</organism>
<gene>
    <name evidence="3" type="ORF">G5T13_07370</name>
    <name evidence="2" type="ORF">OJ597_08215</name>
</gene>
<keyword evidence="4" id="KW-1185">Reference proteome</keyword>
<comment type="caution">
    <text evidence="3">The sequence shown here is derived from an EMBL/GenBank/DDBJ whole genome shotgun (WGS) entry which is preliminary data.</text>
</comment>
<reference evidence="2 4" key="2">
    <citation type="submission" date="2022-10" db="EMBL/GenBank/DDBJ databases">
        <title>Comparative genomic study of S. anginosus.</title>
        <authorList>
            <person name="Prasad A."/>
            <person name="Ene A."/>
            <person name="Jablonska S."/>
            <person name="Du J."/>
            <person name="Wolfe A.J."/>
            <person name="Putonti C."/>
        </authorList>
    </citation>
    <scope>NUCLEOTIDE SEQUENCE [LARGE SCALE GENOMIC DNA]</scope>
    <source>
        <strain evidence="2 4">UMB9231</strain>
    </source>
</reference>
<reference evidence="3" key="1">
    <citation type="submission" date="2020-02" db="EMBL/GenBank/DDBJ databases">
        <title>Antibiotic resistance/susceptibility profiles of lactic acid-producing cocci isolated from the human vagina, and analysis of the genetic basis of atypical resistances.</title>
        <authorList>
            <person name="Sirichoat A."/>
            <person name="Florez A.B."/>
            <person name="Vazquez L."/>
            <person name="Buppasiri P."/>
            <person name="Panya M."/>
            <person name="Lulitanond V."/>
            <person name="Mayo B."/>
        </authorList>
    </citation>
    <scope>NUCLEOTIDE SEQUENCE</scope>
    <source>
        <strain evidence="3">VA01-10AN</strain>
    </source>
</reference>
<accession>A0A6G4MZR5</accession>
<proteinExistence type="predicted"/>
<evidence type="ECO:0000256" key="1">
    <source>
        <dbReference type="SAM" id="Phobius"/>
    </source>
</evidence>
<keyword evidence="1" id="KW-0812">Transmembrane</keyword>
<feature type="transmembrane region" description="Helical" evidence="1">
    <location>
        <begin position="16"/>
        <end position="34"/>
    </location>
</feature>
<sequence>MTPQIETTPFWQTLDFWSFLIALIALLVALYSVWYTKQRDKLSLEITDATFEELECNPFFACFSVFNNSSSAVKITDIRLCNQDGTPASLILGHEYQPSQISESADLLFSPVYIPEPYYFEAPFINEVFIPANDSMVFKYYINPFTPNMIISITSDKPIHRWSKTKTFSVHFVKTD</sequence>
<name>A0A6G4MZR5_STRAP</name>
<dbReference type="EMBL" id="JAAJBG010000013">
    <property type="protein sequence ID" value="NGG16434.1"/>
    <property type="molecule type" value="Genomic_DNA"/>
</dbReference>
<dbReference type="RefSeq" id="WP_164232108.1">
    <property type="nucleotide sequence ID" value="NZ_JAAJBF010000012.1"/>
</dbReference>
<dbReference type="Proteomes" id="UP001526076">
    <property type="component" value="Unassembled WGS sequence"/>
</dbReference>
<dbReference type="EMBL" id="JAPAHU010000013">
    <property type="protein sequence ID" value="MCW1042415.1"/>
    <property type="molecule type" value="Genomic_DNA"/>
</dbReference>
<evidence type="ECO:0000313" key="4">
    <source>
        <dbReference type="Proteomes" id="UP001526076"/>
    </source>
</evidence>